<accession>A0ABR7HEA0</accession>
<keyword evidence="3" id="KW-0547">Nucleotide-binding</keyword>
<evidence type="ECO:0000313" key="9">
    <source>
        <dbReference type="Proteomes" id="UP000634672"/>
    </source>
</evidence>
<keyword evidence="4" id="KW-0067">ATP-binding</keyword>
<comment type="catalytic activity">
    <reaction evidence="6">
        <text>UDP-N-acetyl-alpha-D-glucosamine + ATP = UDP-N-acetyl-alpha-D-glucosamine 3'-phosphate + ADP + H(+)</text>
        <dbReference type="Rhea" id="RHEA:32671"/>
        <dbReference type="ChEBI" id="CHEBI:15378"/>
        <dbReference type="ChEBI" id="CHEBI:30616"/>
        <dbReference type="ChEBI" id="CHEBI:57705"/>
        <dbReference type="ChEBI" id="CHEBI:64353"/>
        <dbReference type="ChEBI" id="CHEBI:456216"/>
        <dbReference type="EC" id="2.7.1.176"/>
    </reaction>
</comment>
<comment type="similarity">
    <text evidence="1">Belongs to the zeta toxin family.</text>
</comment>
<evidence type="ECO:0000256" key="5">
    <source>
        <dbReference type="ARBA" id="ARBA00032897"/>
    </source>
</evidence>
<evidence type="ECO:0000256" key="4">
    <source>
        <dbReference type="ARBA" id="ARBA00022840"/>
    </source>
</evidence>
<dbReference type="EC" id="2.7.1.176" evidence="2"/>
<evidence type="ECO:0000259" key="7">
    <source>
        <dbReference type="Pfam" id="PF06414"/>
    </source>
</evidence>
<dbReference type="Gene3D" id="3.40.50.300">
    <property type="entry name" value="P-loop containing nucleotide triphosphate hydrolases"/>
    <property type="match status" value="1"/>
</dbReference>
<dbReference type="InterPro" id="IPR027417">
    <property type="entry name" value="P-loop_NTPase"/>
</dbReference>
<evidence type="ECO:0000256" key="1">
    <source>
        <dbReference type="ARBA" id="ARBA00009104"/>
    </source>
</evidence>
<evidence type="ECO:0000256" key="2">
    <source>
        <dbReference type="ARBA" id="ARBA00011963"/>
    </source>
</evidence>
<dbReference type="EMBL" id="JACOPB010000019">
    <property type="protein sequence ID" value="MBC5711529.1"/>
    <property type="molecule type" value="Genomic_DNA"/>
</dbReference>
<sequence>MAARIVIISGACGTGKSSSSRLLAEKSPYDCAVHIHSDDFYQYIRKGYIAPWLEGSGKQNEVIKNSRGRFHIRLHRKSPRIPQNPAWSA</sequence>
<comment type="caution">
    <text evidence="8">The sequence shown here is derived from an EMBL/GenBank/DDBJ whole genome shotgun (WGS) entry which is preliminary data.</text>
</comment>
<dbReference type="InterPro" id="IPR010488">
    <property type="entry name" value="Zeta_toxin_domain"/>
</dbReference>
<evidence type="ECO:0000256" key="3">
    <source>
        <dbReference type="ARBA" id="ARBA00022741"/>
    </source>
</evidence>
<feature type="domain" description="Zeta toxin" evidence="7">
    <location>
        <begin position="5"/>
        <end position="45"/>
    </location>
</feature>
<evidence type="ECO:0000256" key="6">
    <source>
        <dbReference type="ARBA" id="ARBA00048178"/>
    </source>
</evidence>
<dbReference type="Pfam" id="PF06414">
    <property type="entry name" value="Zeta_toxin"/>
    <property type="match status" value="1"/>
</dbReference>
<dbReference type="SUPFAM" id="SSF52540">
    <property type="entry name" value="P-loop containing nucleoside triphosphate hydrolases"/>
    <property type="match status" value="1"/>
</dbReference>
<dbReference type="RefSeq" id="WP_187024131.1">
    <property type="nucleotide sequence ID" value="NZ_JACOPB010000019.1"/>
</dbReference>
<reference evidence="8 9" key="1">
    <citation type="submission" date="2020-08" db="EMBL/GenBank/DDBJ databases">
        <title>Genome public.</title>
        <authorList>
            <person name="Liu C."/>
            <person name="Sun Q."/>
        </authorList>
    </citation>
    <scope>NUCLEOTIDE SEQUENCE [LARGE SCALE GENOMIC DNA]</scope>
    <source>
        <strain evidence="8 9">NSJ-66</strain>
    </source>
</reference>
<keyword evidence="9" id="KW-1185">Reference proteome</keyword>
<gene>
    <name evidence="8" type="ORF">H8S75_26705</name>
</gene>
<protein>
    <recommendedName>
        <fullName evidence="5">UDP-N-acetylglucosamine kinase</fullName>
        <ecNumber evidence="2">2.7.1.176</ecNumber>
    </recommendedName>
    <alternativeName>
        <fullName evidence="5">UDP-N-acetylglucosamine kinase</fullName>
    </alternativeName>
</protein>
<proteinExistence type="inferred from homology"/>
<organism evidence="8 9">
    <name type="scientific">Hungatella hominis</name>
    <dbReference type="NCBI Taxonomy" id="2763050"/>
    <lineage>
        <taxon>Bacteria</taxon>
        <taxon>Bacillati</taxon>
        <taxon>Bacillota</taxon>
        <taxon>Clostridia</taxon>
        <taxon>Lachnospirales</taxon>
        <taxon>Lachnospiraceae</taxon>
        <taxon>Hungatella</taxon>
    </lineage>
</organism>
<name>A0ABR7HEA0_9FIRM</name>
<dbReference type="Proteomes" id="UP000634672">
    <property type="component" value="Unassembled WGS sequence"/>
</dbReference>
<evidence type="ECO:0000313" key="8">
    <source>
        <dbReference type="EMBL" id="MBC5711529.1"/>
    </source>
</evidence>